<name>A0A2P6VB91_9CHLO</name>
<reference evidence="6 7" key="1">
    <citation type="journal article" date="2018" name="Plant J.">
        <title>Genome sequences of Chlorella sorokiniana UTEX 1602 and Micractinium conductrix SAG 241.80: implications to maltose excretion by a green alga.</title>
        <authorList>
            <person name="Arriola M.B."/>
            <person name="Velmurugan N."/>
            <person name="Zhang Y."/>
            <person name="Plunkett M.H."/>
            <person name="Hondzo H."/>
            <person name="Barney B.M."/>
        </authorList>
    </citation>
    <scope>NUCLEOTIDE SEQUENCE [LARGE SCALE GENOMIC DNA]</scope>
    <source>
        <strain evidence="6 7">SAG 241.80</strain>
    </source>
</reference>
<comment type="similarity">
    <text evidence="1">Belongs to the peptidase C48 family.</text>
</comment>
<evidence type="ECO:0000313" key="7">
    <source>
        <dbReference type="Proteomes" id="UP000239649"/>
    </source>
</evidence>
<protein>
    <submittedName>
        <fullName evidence="6">NEDD8-specific protease 1</fullName>
    </submittedName>
</protein>
<evidence type="ECO:0000256" key="2">
    <source>
        <dbReference type="ARBA" id="ARBA00022670"/>
    </source>
</evidence>
<comment type="caution">
    <text evidence="6">The sequence shown here is derived from an EMBL/GenBank/DDBJ whole genome shotgun (WGS) entry which is preliminary data.</text>
</comment>
<keyword evidence="4" id="KW-0788">Thiol protease</keyword>
<keyword evidence="2 6" id="KW-0645">Protease</keyword>
<evidence type="ECO:0000313" key="6">
    <source>
        <dbReference type="EMBL" id="PSC71353.1"/>
    </source>
</evidence>
<dbReference type="STRING" id="554055.A0A2P6VB91"/>
<dbReference type="InterPro" id="IPR038765">
    <property type="entry name" value="Papain-like_cys_pep_sf"/>
</dbReference>
<evidence type="ECO:0000256" key="1">
    <source>
        <dbReference type="ARBA" id="ARBA00005234"/>
    </source>
</evidence>
<dbReference type="GO" id="GO:0008234">
    <property type="term" value="F:cysteine-type peptidase activity"/>
    <property type="evidence" value="ECO:0007669"/>
    <property type="project" value="UniProtKB-KW"/>
</dbReference>
<sequence length="226" mass="23377">MDDRVLDYGDVLLRHRDVELLKGPEWLNDQLIGFFFEYLQHEVHAALSPRLLLLPGSAAFLLASLGADGGGAEVVLAPHGFPGSTHLALFAINNNRDVEAVEGGSHWSLLAWAAADGAFRHYDSAGGINAAAAARVAAAAAAALPGGSSKVVQQPMPQQMNGWDCGLYVLALARLLCGRYAADGDAMRFEIAGSEVGPASVAALRNELHDLIAAKVAAAAAAGGGS</sequence>
<dbReference type="PANTHER" id="PTHR46468:SF1">
    <property type="entry name" value="SENTRIN-SPECIFIC PROTEASE 8"/>
    <property type="match status" value="1"/>
</dbReference>
<dbReference type="EMBL" id="LHPF02000015">
    <property type="protein sequence ID" value="PSC71353.1"/>
    <property type="molecule type" value="Genomic_DNA"/>
</dbReference>
<proteinExistence type="inferred from homology"/>
<keyword evidence="3" id="KW-0378">Hydrolase</keyword>
<dbReference type="GO" id="GO:0000338">
    <property type="term" value="P:protein deneddylation"/>
    <property type="evidence" value="ECO:0007669"/>
    <property type="project" value="TreeGrafter"/>
</dbReference>
<feature type="domain" description="Ubiquitin-like protease family profile" evidence="5">
    <location>
        <begin position="11"/>
        <end position="176"/>
    </location>
</feature>
<dbReference type="GO" id="GO:0006508">
    <property type="term" value="P:proteolysis"/>
    <property type="evidence" value="ECO:0007669"/>
    <property type="project" value="UniProtKB-KW"/>
</dbReference>
<evidence type="ECO:0000259" key="5">
    <source>
        <dbReference type="PROSITE" id="PS50600"/>
    </source>
</evidence>
<keyword evidence="7" id="KW-1185">Reference proteome</keyword>
<dbReference type="SUPFAM" id="SSF54001">
    <property type="entry name" value="Cysteine proteinases"/>
    <property type="match status" value="1"/>
</dbReference>
<dbReference type="Gene3D" id="3.40.395.10">
    <property type="entry name" value="Adenoviral Proteinase, Chain A"/>
    <property type="match status" value="1"/>
</dbReference>
<dbReference type="Proteomes" id="UP000239649">
    <property type="component" value="Unassembled WGS sequence"/>
</dbReference>
<dbReference type="PANTHER" id="PTHR46468">
    <property type="entry name" value="SENTRIN-SPECIFIC PROTEASE 8"/>
    <property type="match status" value="1"/>
</dbReference>
<evidence type="ECO:0000256" key="3">
    <source>
        <dbReference type="ARBA" id="ARBA00022801"/>
    </source>
</evidence>
<evidence type="ECO:0000256" key="4">
    <source>
        <dbReference type="ARBA" id="ARBA00022807"/>
    </source>
</evidence>
<dbReference type="InterPro" id="IPR044613">
    <property type="entry name" value="Nep1/2-like"/>
</dbReference>
<dbReference type="Pfam" id="PF02902">
    <property type="entry name" value="Peptidase_C48"/>
    <property type="match status" value="1"/>
</dbReference>
<gene>
    <name evidence="6" type="ORF">C2E20_5353</name>
</gene>
<dbReference type="AlphaFoldDB" id="A0A2P6VB91"/>
<organism evidence="6 7">
    <name type="scientific">Micractinium conductrix</name>
    <dbReference type="NCBI Taxonomy" id="554055"/>
    <lineage>
        <taxon>Eukaryota</taxon>
        <taxon>Viridiplantae</taxon>
        <taxon>Chlorophyta</taxon>
        <taxon>core chlorophytes</taxon>
        <taxon>Trebouxiophyceae</taxon>
        <taxon>Chlorellales</taxon>
        <taxon>Chlorellaceae</taxon>
        <taxon>Chlorella clade</taxon>
        <taxon>Micractinium</taxon>
    </lineage>
</organism>
<dbReference type="GO" id="GO:0019784">
    <property type="term" value="F:deNEDDylase activity"/>
    <property type="evidence" value="ECO:0007669"/>
    <property type="project" value="InterPro"/>
</dbReference>
<dbReference type="PROSITE" id="PS50600">
    <property type="entry name" value="ULP_PROTEASE"/>
    <property type="match status" value="1"/>
</dbReference>
<dbReference type="OrthoDB" id="5065855at2759"/>
<dbReference type="InterPro" id="IPR003653">
    <property type="entry name" value="Peptidase_C48_C"/>
</dbReference>
<accession>A0A2P6VB91</accession>